<keyword evidence="2 6" id="KW-0349">Heme</keyword>
<proteinExistence type="predicted"/>
<dbReference type="InterPro" id="IPR050597">
    <property type="entry name" value="Cytochrome_c_Oxidase_Subunit"/>
</dbReference>
<dbReference type="Proteomes" id="UP001595892">
    <property type="component" value="Unassembled WGS sequence"/>
</dbReference>
<evidence type="ECO:0000256" key="3">
    <source>
        <dbReference type="ARBA" id="ARBA00022723"/>
    </source>
</evidence>
<dbReference type="EMBL" id="JBHSGG010000002">
    <property type="protein sequence ID" value="MFC4726736.1"/>
    <property type="molecule type" value="Genomic_DNA"/>
</dbReference>
<evidence type="ECO:0000313" key="9">
    <source>
        <dbReference type="EMBL" id="MFC4726736.1"/>
    </source>
</evidence>
<feature type="signal peptide" evidence="7">
    <location>
        <begin position="1"/>
        <end position="27"/>
    </location>
</feature>
<keyword evidence="3 6" id="KW-0479">Metal-binding</keyword>
<protein>
    <submittedName>
        <fullName evidence="9">C-type cytochrome</fullName>
    </submittedName>
</protein>
<evidence type="ECO:0000256" key="1">
    <source>
        <dbReference type="ARBA" id="ARBA00022448"/>
    </source>
</evidence>
<organism evidence="9 10">
    <name type="scientific">Coralloluteibacterium thermophilum</name>
    <dbReference type="NCBI Taxonomy" id="2707049"/>
    <lineage>
        <taxon>Bacteria</taxon>
        <taxon>Pseudomonadati</taxon>
        <taxon>Pseudomonadota</taxon>
        <taxon>Gammaproteobacteria</taxon>
        <taxon>Lysobacterales</taxon>
        <taxon>Lysobacteraceae</taxon>
        <taxon>Coralloluteibacterium</taxon>
    </lineage>
</organism>
<dbReference type="PROSITE" id="PS51007">
    <property type="entry name" value="CYTC"/>
    <property type="match status" value="1"/>
</dbReference>
<evidence type="ECO:0000256" key="7">
    <source>
        <dbReference type="SAM" id="SignalP"/>
    </source>
</evidence>
<keyword evidence="5 6" id="KW-0408">Iron</keyword>
<sequence length="127" mass="12820">MSPIRPLSVLALFALAGCAAEPAPAPAATASADAADSAAGAPPARLGMCVACHGRDGVSRMAGTPHIAGQDEAYMRRVLREYRDNRRNGGPMNAMAGALSEPDIAALAAWYAAQPPGGVRPDAAPAN</sequence>
<keyword evidence="10" id="KW-1185">Reference proteome</keyword>
<dbReference type="PANTHER" id="PTHR33751">
    <property type="entry name" value="CBB3-TYPE CYTOCHROME C OXIDASE SUBUNIT FIXP"/>
    <property type="match status" value="1"/>
</dbReference>
<dbReference type="PANTHER" id="PTHR33751:SF9">
    <property type="entry name" value="CYTOCHROME C4"/>
    <property type="match status" value="1"/>
</dbReference>
<feature type="domain" description="Cytochrome c" evidence="8">
    <location>
        <begin position="35"/>
        <end position="115"/>
    </location>
</feature>
<keyword evidence="4" id="KW-0249">Electron transport</keyword>
<evidence type="ECO:0000313" key="10">
    <source>
        <dbReference type="Proteomes" id="UP001595892"/>
    </source>
</evidence>
<dbReference type="PROSITE" id="PS51257">
    <property type="entry name" value="PROKAR_LIPOPROTEIN"/>
    <property type="match status" value="1"/>
</dbReference>
<dbReference type="Pfam" id="PF00034">
    <property type="entry name" value="Cytochrom_C"/>
    <property type="match status" value="1"/>
</dbReference>
<feature type="chain" id="PRO_5047225155" evidence="7">
    <location>
        <begin position="28"/>
        <end position="127"/>
    </location>
</feature>
<accession>A0ABV9NEK4</accession>
<evidence type="ECO:0000256" key="6">
    <source>
        <dbReference type="PROSITE-ProRule" id="PRU00433"/>
    </source>
</evidence>
<dbReference type="Gene3D" id="1.10.760.10">
    <property type="entry name" value="Cytochrome c-like domain"/>
    <property type="match status" value="1"/>
</dbReference>
<dbReference type="SUPFAM" id="SSF46626">
    <property type="entry name" value="Cytochrome c"/>
    <property type="match status" value="1"/>
</dbReference>
<evidence type="ECO:0000256" key="5">
    <source>
        <dbReference type="ARBA" id="ARBA00023004"/>
    </source>
</evidence>
<gene>
    <name evidence="9" type="ORF">ACFO3Q_00900</name>
</gene>
<keyword evidence="7" id="KW-0732">Signal</keyword>
<dbReference type="InterPro" id="IPR036909">
    <property type="entry name" value="Cyt_c-like_dom_sf"/>
</dbReference>
<evidence type="ECO:0000256" key="4">
    <source>
        <dbReference type="ARBA" id="ARBA00022982"/>
    </source>
</evidence>
<dbReference type="InterPro" id="IPR009056">
    <property type="entry name" value="Cyt_c-like_dom"/>
</dbReference>
<name>A0ABV9NEK4_9GAMM</name>
<evidence type="ECO:0000256" key="2">
    <source>
        <dbReference type="ARBA" id="ARBA00022617"/>
    </source>
</evidence>
<reference evidence="10" key="1">
    <citation type="journal article" date="2019" name="Int. J. Syst. Evol. Microbiol.">
        <title>The Global Catalogue of Microorganisms (GCM) 10K type strain sequencing project: providing services to taxonomists for standard genome sequencing and annotation.</title>
        <authorList>
            <consortium name="The Broad Institute Genomics Platform"/>
            <consortium name="The Broad Institute Genome Sequencing Center for Infectious Disease"/>
            <person name="Wu L."/>
            <person name="Ma J."/>
        </authorList>
    </citation>
    <scope>NUCLEOTIDE SEQUENCE [LARGE SCALE GENOMIC DNA]</scope>
    <source>
        <strain evidence="10">CGMCC 1.13574</strain>
    </source>
</reference>
<keyword evidence="1" id="KW-0813">Transport</keyword>
<evidence type="ECO:0000259" key="8">
    <source>
        <dbReference type="PROSITE" id="PS51007"/>
    </source>
</evidence>
<comment type="caution">
    <text evidence="9">The sequence shown here is derived from an EMBL/GenBank/DDBJ whole genome shotgun (WGS) entry which is preliminary data.</text>
</comment>
<dbReference type="RefSeq" id="WP_377002665.1">
    <property type="nucleotide sequence ID" value="NZ_JBHSGG010000002.1"/>
</dbReference>